<evidence type="ECO:0000313" key="3">
    <source>
        <dbReference type="Proteomes" id="UP001157974"/>
    </source>
</evidence>
<organism evidence="2 3">
    <name type="scientific">Rhodosorus marinus</name>
    <dbReference type="NCBI Taxonomy" id="101924"/>
    <lineage>
        <taxon>Eukaryota</taxon>
        <taxon>Rhodophyta</taxon>
        <taxon>Stylonematophyceae</taxon>
        <taxon>Stylonematales</taxon>
        <taxon>Stylonemataceae</taxon>
        <taxon>Rhodosorus</taxon>
    </lineage>
</organism>
<comment type="caution">
    <text evidence="2">The sequence shown here is derived from an EMBL/GenBank/DDBJ whole genome shotgun (WGS) entry which is preliminary data.</text>
</comment>
<accession>A0AAV8UT44</accession>
<evidence type="ECO:0000313" key="2">
    <source>
        <dbReference type="EMBL" id="KAJ8905229.1"/>
    </source>
</evidence>
<feature type="region of interest" description="Disordered" evidence="1">
    <location>
        <begin position="292"/>
        <end position="321"/>
    </location>
</feature>
<keyword evidence="3" id="KW-1185">Reference proteome</keyword>
<feature type="compositionally biased region" description="Basic and acidic residues" evidence="1">
    <location>
        <begin position="292"/>
        <end position="310"/>
    </location>
</feature>
<dbReference type="EMBL" id="JAMWBK010000005">
    <property type="protein sequence ID" value="KAJ8905229.1"/>
    <property type="molecule type" value="Genomic_DNA"/>
</dbReference>
<proteinExistence type="predicted"/>
<dbReference type="AlphaFoldDB" id="A0AAV8UT44"/>
<feature type="region of interest" description="Disordered" evidence="1">
    <location>
        <begin position="166"/>
        <end position="194"/>
    </location>
</feature>
<dbReference type="Proteomes" id="UP001157974">
    <property type="component" value="Unassembled WGS sequence"/>
</dbReference>
<evidence type="ECO:0000256" key="1">
    <source>
        <dbReference type="SAM" id="MobiDB-lite"/>
    </source>
</evidence>
<protein>
    <submittedName>
        <fullName evidence="2">Uncharacterized protein</fullName>
    </submittedName>
</protein>
<name>A0AAV8UT44_9RHOD</name>
<sequence length="360" mass="39304">MDLDFEHLGDYEDEAAAPGLFVPLDGEGTDSVTPGMMPLILSTPAGEKRQVDVNVNATVGELKTLASNIGATTRGNTLEAEEKKESFNLVFGENTLDDDEQPLFKTTILDTYEHAGGMLRAIEEAEVQDENAMKALDSTLSVVGNVQQGGVDFDQMLLDALKAGLDTTAGSPEPEAEEPEPDQQDLTPGPDDIPWNPKVQVARRAASVVTRAHQASISDRRTVPDVLQKLSDKIPDIFSPQAAEKVGRNWDAMTPRSAKLRAPNAELGMMNAGGANSGATWMSNLIDSWERAHAKDPSTEQRNSRKRDAESAQLTPDHRKWKQAYNRAAAGGQPNGVKDKLEYLEHMLTIQVKPEDHRRN</sequence>
<gene>
    <name evidence="2" type="ORF">NDN08_001737</name>
</gene>
<feature type="compositionally biased region" description="Acidic residues" evidence="1">
    <location>
        <begin position="174"/>
        <end position="183"/>
    </location>
</feature>
<reference evidence="2 3" key="1">
    <citation type="journal article" date="2023" name="Nat. Commun.">
        <title>Origin of minicircular mitochondrial genomes in red algae.</title>
        <authorList>
            <person name="Lee Y."/>
            <person name="Cho C.H."/>
            <person name="Lee Y.M."/>
            <person name="Park S.I."/>
            <person name="Yang J.H."/>
            <person name="West J.A."/>
            <person name="Bhattacharya D."/>
            <person name="Yoon H.S."/>
        </authorList>
    </citation>
    <scope>NUCLEOTIDE SEQUENCE [LARGE SCALE GENOMIC DNA]</scope>
    <source>
        <strain evidence="2 3">CCMP1338</strain>
        <tissue evidence="2">Whole cell</tissue>
    </source>
</reference>